<protein>
    <submittedName>
        <fullName evidence="14">SusC/RagA family TonB-linked outer membrane protein</fullName>
    </submittedName>
</protein>
<keyword evidence="7 8" id="KW-0998">Cell outer membrane</keyword>
<keyword evidence="11" id="KW-0732">Signal</keyword>
<dbReference type="Pfam" id="PF13715">
    <property type="entry name" value="CarbopepD_reg_2"/>
    <property type="match status" value="1"/>
</dbReference>
<feature type="domain" description="TonB-dependent receptor-like beta-barrel" evidence="12">
    <location>
        <begin position="423"/>
        <end position="782"/>
    </location>
</feature>
<name>A0A8J3D5S2_9BACT</name>
<keyword evidence="2 8" id="KW-0813">Transport</keyword>
<dbReference type="AlphaFoldDB" id="A0A8J3D5S2"/>
<dbReference type="NCBIfam" id="TIGR04056">
    <property type="entry name" value="OMP_RagA_SusC"/>
    <property type="match status" value="1"/>
</dbReference>
<dbReference type="EMBL" id="BMXF01000003">
    <property type="protein sequence ID" value="GHB77819.1"/>
    <property type="molecule type" value="Genomic_DNA"/>
</dbReference>
<feature type="region of interest" description="Disordered" evidence="10">
    <location>
        <begin position="191"/>
        <end position="212"/>
    </location>
</feature>
<keyword evidence="5 9" id="KW-0798">TonB box</keyword>
<comment type="subcellular location">
    <subcellularLocation>
        <location evidence="1 8">Cell outer membrane</location>
        <topology evidence="1 8">Multi-pass membrane protein</topology>
    </subcellularLocation>
</comment>
<evidence type="ECO:0000256" key="6">
    <source>
        <dbReference type="ARBA" id="ARBA00023136"/>
    </source>
</evidence>
<dbReference type="InterPro" id="IPR023996">
    <property type="entry name" value="TonB-dep_OMP_SusC/RagA"/>
</dbReference>
<dbReference type="SUPFAM" id="SSF56935">
    <property type="entry name" value="Porins"/>
    <property type="match status" value="1"/>
</dbReference>
<evidence type="ECO:0000259" key="13">
    <source>
        <dbReference type="Pfam" id="PF07715"/>
    </source>
</evidence>
<dbReference type="PROSITE" id="PS52016">
    <property type="entry name" value="TONB_DEPENDENT_REC_3"/>
    <property type="match status" value="1"/>
</dbReference>
<dbReference type="InterPro" id="IPR000531">
    <property type="entry name" value="Beta-barrel_TonB"/>
</dbReference>
<dbReference type="InterPro" id="IPR036942">
    <property type="entry name" value="Beta-barrel_TonB_sf"/>
</dbReference>
<feature type="chain" id="PRO_5035326223" evidence="11">
    <location>
        <begin position="22"/>
        <end position="1027"/>
    </location>
</feature>
<keyword evidence="15" id="KW-1185">Reference proteome</keyword>
<evidence type="ECO:0000256" key="2">
    <source>
        <dbReference type="ARBA" id="ARBA00022448"/>
    </source>
</evidence>
<dbReference type="Gene3D" id="2.60.40.1120">
    <property type="entry name" value="Carboxypeptidase-like, regulatory domain"/>
    <property type="match status" value="1"/>
</dbReference>
<evidence type="ECO:0000256" key="1">
    <source>
        <dbReference type="ARBA" id="ARBA00004571"/>
    </source>
</evidence>
<keyword evidence="4 8" id="KW-0812">Transmembrane</keyword>
<keyword evidence="3 8" id="KW-1134">Transmembrane beta strand</keyword>
<dbReference type="InterPro" id="IPR039426">
    <property type="entry name" value="TonB-dep_rcpt-like"/>
</dbReference>
<dbReference type="Gene3D" id="2.170.130.10">
    <property type="entry name" value="TonB-dependent receptor, plug domain"/>
    <property type="match status" value="1"/>
</dbReference>
<dbReference type="InterPro" id="IPR037066">
    <property type="entry name" value="Plug_dom_sf"/>
</dbReference>
<dbReference type="SUPFAM" id="SSF49464">
    <property type="entry name" value="Carboxypeptidase regulatory domain-like"/>
    <property type="match status" value="1"/>
</dbReference>
<evidence type="ECO:0000256" key="7">
    <source>
        <dbReference type="ARBA" id="ARBA00023237"/>
    </source>
</evidence>
<feature type="domain" description="TonB-dependent receptor plug" evidence="13">
    <location>
        <begin position="118"/>
        <end position="239"/>
    </location>
</feature>
<evidence type="ECO:0000313" key="15">
    <source>
        <dbReference type="Proteomes" id="UP000598271"/>
    </source>
</evidence>
<dbReference type="RefSeq" id="WP_189565808.1">
    <property type="nucleotide sequence ID" value="NZ_BMXF01000003.1"/>
</dbReference>
<dbReference type="Pfam" id="PF07715">
    <property type="entry name" value="Plug"/>
    <property type="match status" value="1"/>
</dbReference>
<dbReference type="InterPro" id="IPR023997">
    <property type="entry name" value="TonB-dep_OMP_SusC/RagA_CS"/>
</dbReference>
<accession>A0A8J3D5S2</accession>
<evidence type="ECO:0000256" key="4">
    <source>
        <dbReference type="ARBA" id="ARBA00022692"/>
    </source>
</evidence>
<evidence type="ECO:0000259" key="12">
    <source>
        <dbReference type="Pfam" id="PF00593"/>
    </source>
</evidence>
<sequence>MKKQLFTLLSILILSVGSVFGQDRALSGTINDENGQPLPGASVLLKGTTRGTNTNAEGNFTLNVNGAGTLTISTVGYATKELPFTASQTTVTTNLDTDVRSLGEVVVTALGITKEEKTLSYATQQIDTKTFSKAKELNVANSLIGRVAGLDVARSASGPGSSSRIVLRGDRSISGNNQALIVVDGVPMDNSNFSPGNANGGRDGGDGLSSVNPDDIEAMNILRGAAATALYGSRASNGAILITTKRGSSRKGLGVSINSSFMAEQPMYLRKLQNEYGQGSAGQYSPRSEFSWGPKMTGQSVALWGNDPETAGQTYNMTPQPNNYEDFYSTGSQLSNSLAVTGGNDKAQTYFSYTNVGAKGIVDNNKLKRNIFNLRLTNNLGSKLTLDSKITYLNEKIDNRQFTGEAFENLQRHVLRLPRNIRTEDAMNYDYIDPSTGKLRQNYWNPGSNGGQNPYWIKNRVLTNDQRDRITGFSSLKYQITPALSIMGRAGLDRYVDKYEGKYYNDTYTIADNGNYLTSWREISELNLDIFAIYRKEITPDFSIDATVGANRLTRDRLDQNTNNSGLNRDNLFITTNARSPQSNRSVIQTEKQGVFATADFTFKNAITLSASGRNDWSSTLPKDNQSYFYPSVGFSAVISSLVTLPQAVSFLKLRGTYAQTGNDAAPYLLNQTYTFSTGGPNGFISRDNVKPFPSLKPELTTSLEAGIQMKFFGDRIGFDLGYYTSDSKNQLFRVAIPPASGWSTEYINAGLVRNSGIELTFNVTPLRLDKLRWDIDVNYSANKNKLIELTPDLKTYTLAGDFMNSVRAIEGRPLGEVYSRGYERNDQGQILVDQFGLPRITSGTSVYMGNTRPTWIGGISNRISYGSFSLNFLISARIGGIVSSFSNAVLYADGIPEGTLEGRESYIFPGVLEDGTANNITTTAEKYWLRVGGRNTPAGEVFTYSASNIRLRELTLSYALPADLVQKSPFQGASLSLVGRNLFFLMNKADGFDPELTAGAQNTTVGLESFSLPSTRTIGVNLSLSF</sequence>
<keyword evidence="6 8" id="KW-0472">Membrane</keyword>
<evidence type="ECO:0000256" key="11">
    <source>
        <dbReference type="SAM" id="SignalP"/>
    </source>
</evidence>
<proteinExistence type="inferred from homology"/>
<dbReference type="InterPro" id="IPR008969">
    <property type="entry name" value="CarboxyPept-like_regulatory"/>
</dbReference>
<organism evidence="14 15">
    <name type="scientific">Persicitalea jodogahamensis</name>
    <dbReference type="NCBI Taxonomy" id="402147"/>
    <lineage>
        <taxon>Bacteria</taxon>
        <taxon>Pseudomonadati</taxon>
        <taxon>Bacteroidota</taxon>
        <taxon>Cytophagia</taxon>
        <taxon>Cytophagales</taxon>
        <taxon>Spirosomataceae</taxon>
        <taxon>Persicitalea</taxon>
    </lineage>
</organism>
<dbReference type="Gene3D" id="2.40.170.20">
    <property type="entry name" value="TonB-dependent receptor, beta-barrel domain"/>
    <property type="match status" value="1"/>
</dbReference>
<evidence type="ECO:0000256" key="9">
    <source>
        <dbReference type="RuleBase" id="RU003357"/>
    </source>
</evidence>
<dbReference type="GO" id="GO:0009279">
    <property type="term" value="C:cell outer membrane"/>
    <property type="evidence" value="ECO:0007669"/>
    <property type="project" value="UniProtKB-SubCell"/>
</dbReference>
<evidence type="ECO:0000256" key="5">
    <source>
        <dbReference type="ARBA" id="ARBA00023077"/>
    </source>
</evidence>
<comment type="caution">
    <text evidence="14">The sequence shown here is derived from an EMBL/GenBank/DDBJ whole genome shotgun (WGS) entry which is preliminary data.</text>
</comment>
<feature type="signal peptide" evidence="11">
    <location>
        <begin position="1"/>
        <end position="21"/>
    </location>
</feature>
<evidence type="ECO:0000256" key="3">
    <source>
        <dbReference type="ARBA" id="ARBA00022452"/>
    </source>
</evidence>
<evidence type="ECO:0000256" key="8">
    <source>
        <dbReference type="PROSITE-ProRule" id="PRU01360"/>
    </source>
</evidence>
<evidence type="ECO:0000313" key="14">
    <source>
        <dbReference type="EMBL" id="GHB77819.1"/>
    </source>
</evidence>
<gene>
    <name evidence="14" type="ORF">GCM10007390_35010</name>
</gene>
<evidence type="ECO:0000256" key="10">
    <source>
        <dbReference type="SAM" id="MobiDB-lite"/>
    </source>
</evidence>
<comment type="similarity">
    <text evidence="8 9">Belongs to the TonB-dependent receptor family.</text>
</comment>
<dbReference type="InterPro" id="IPR012910">
    <property type="entry name" value="Plug_dom"/>
</dbReference>
<dbReference type="Pfam" id="PF00593">
    <property type="entry name" value="TonB_dep_Rec_b-barrel"/>
    <property type="match status" value="1"/>
</dbReference>
<reference evidence="14 15" key="1">
    <citation type="journal article" date="2014" name="Int. J. Syst. Evol. Microbiol.">
        <title>Complete genome sequence of Corynebacterium casei LMG S-19264T (=DSM 44701T), isolated from a smear-ripened cheese.</title>
        <authorList>
            <consortium name="US DOE Joint Genome Institute (JGI-PGF)"/>
            <person name="Walter F."/>
            <person name="Albersmeier A."/>
            <person name="Kalinowski J."/>
            <person name="Ruckert C."/>
        </authorList>
    </citation>
    <scope>NUCLEOTIDE SEQUENCE [LARGE SCALE GENOMIC DNA]</scope>
    <source>
        <strain evidence="14 15">KCTC 12866</strain>
    </source>
</reference>
<dbReference type="Proteomes" id="UP000598271">
    <property type="component" value="Unassembled WGS sequence"/>
</dbReference>
<dbReference type="NCBIfam" id="TIGR04057">
    <property type="entry name" value="SusC_RagA_signa"/>
    <property type="match status" value="1"/>
</dbReference>